<dbReference type="InterPro" id="IPR001453">
    <property type="entry name" value="MoaB/Mog_dom"/>
</dbReference>
<dbReference type="UniPathway" id="UPA00344"/>
<evidence type="ECO:0000256" key="5">
    <source>
        <dbReference type="ARBA" id="ARBA00022505"/>
    </source>
</evidence>
<dbReference type="Gene3D" id="2.40.340.10">
    <property type="entry name" value="MoeA, C-terminal, domain IV"/>
    <property type="match status" value="1"/>
</dbReference>
<comment type="similarity">
    <text evidence="4 11">Belongs to the MoeA family.</text>
</comment>
<dbReference type="CDD" id="cd00887">
    <property type="entry name" value="MoeA"/>
    <property type="match status" value="1"/>
</dbReference>
<evidence type="ECO:0000313" key="14">
    <source>
        <dbReference type="Proteomes" id="UP000188388"/>
    </source>
</evidence>
<reference evidence="14" key="1">
    <citation type="submission" date="2017-01" db="EMBL/GenBank/DDBJ databases">
        <authorList>
            <person name="Brunel B."/>
        </authorList>
    </citation>
    <scope>NUCLEOTIDE SEQUENCE [LARGE SCALE GENOMIC DNA]</scope>
</reference>
<dbReference type="GO" id="GO:0006777">
    <property type="term" value="P:Mo-molybdopterin cofactor biosynthetic process"/>
    <property type="evidence" value="ECO:0007669"/>
    <property type="project" value="UniProtKB-UniRule"/>
</dbReference>
<evidence type="ECO:0000256" key="10">
    <source>
        <dbReference type="ARBA" id="ARBA00047317"/>
    </source>
</evidence>
<dbReference type="AlphaFoldDB" id="A0A1R3V155"/>
<evidence type="ECO:0000259" key="12">
    <source>
        <dbReference type="SMART" id="SM00852"/>
    </source>
</evidence>
<dbReference type="FunFam" id="3.40.980.10:FF:000004">
    <property type="entry name" value="Molybdopterin molybdenumtransferase"/>
    <property type="match status" value="1"/>
</dbReference>
<dbReference type="Pfam" id="PF00994">
    <property type="entry name" value="MoCF_biosynth"/>
    <property type="match status" value="1"/>
</dbReference>
<dbReference type="InterPro" id="IPR005111">
    <property type="entry name" value="MoeA_C_domain_IV"/>
</dbReference>
<evidence type="ECO:0000313" key="13">
    <source>
        <dbReference type="EMBL" id="SIT53609.1"/>
    </source>
</evidence>
<dbReference type="InterPro" id="IPR008284">
    <property type="entry name" value="MoCF_biosynth_CS"/>
</dbReference>
<keyword evidence="9 11" id="KW-0501">Molybdenum cofactor biosynthesis</keyword>
<dbReference type="InterPro" id="IPR036688">
    <property type="entry name" value="MoeA_C_domain_IV_sf"/>
</dbReference>
<dbReference type="InterPro" id="IPR005110">
    <property type="entry name" value="MoeA_linker/N"/>
</dbReference>
<protein>
    <recommendedName>
        <fullName evidence="11">Molybdopterin molybdenumtransferase</fullName>
        <ecNumber evidence="11">2.10.1.1</ecNumber>
    </recommendedName>
</protein>
<sequence>MAPSCRFGQIHEAEGSMAQLSDDCFAFGGPMRSLDDTAALIASRLTVVDETETVQLAIADGRVLARDLVAPLPLPPFTNSAVDGYALRGDDLPETVEKALPVSGRIQAGVAPDRPAAPGQAIRIFTGAPLPEGADTVYMQEDVRVDDSGRVILPPGLKRGANVRPAGEDVAAGKVALQAGQRMRPQDVALAAALGMTQVDVRRKIRVAIFSTGNEIVAPGKDRGPAQLFDSNRFMLMAMLARLGCETTDLGILIDDSSLIADVLSEAAPGQDLILASGGVSTGEADCVKAAVESVGTLVFWRVAIKPGRPVAMGVIRGTAFIGLPGNPVASFVTFAHIARAAILALAGARQQPPISRLVRAAFSYRKKPGRREYVRVSLRGTQDGTYEAVKFPREGAGMLSSLVQTDGLVELGEEIAEVEPGQTVQFLAYSDLN</sequence>
<organism evidence="13 14">
    <name type="scientific">Mesorhizobium prunaredense</name>
    <dbReference type="NCBI Taxonomy" id="1631249"/>
    <lineage>
        <taxon>Bacteria</taxon>
        <taxon>Pseudomonadati</taxon>
        <taxon>Pseudomonadota</taxon>
        <taxon>Alphaproteobacteria</taxon>
        <taxon>Hyphomicrobiales</taxon>
        <taxon>Phyllobacteriaceae</taxon>
        <taxon>Mesorhizobium</taxon>
    </lineage>
</organism>
<gene>
    <name evidence="13" type="ORF">BQ8794_130093</name>
</gene>
<dbReference type="PROSITE" id="PS01079">
    <property type="entry name" value="MOCF_BIOSYNTHESIS_2"/>
    <property type="match status" value="1"/>
</dbReference>
<dbReference type="PANTHER" id="PTHR10192:SF5">
    <property type="entry name" value="GEPHYRIN"/>
    <property type="match status" value="1"/>
</dbReference>
<dbReference type="Proteomes" id="UP000188388">
    <property type="component" value="Unassembled WGS sequence"/>
</dbReference>
<dbReference type="SUPFAM" id="SSF63882">
    <property type="entry name" value="MoeA N-terminal region -like"/>
    <property type="match status" value="1"/>
</dbReference>
<feature type="domain" description="MoaB/Mog" evidence="12">
    <location>
        <begin position="208"/>
        <end position="345"/>
    </location>
</feature>
<dbReference type="Gene3D" id="2.170.190.11">
    <property type="entry name" value="Molybdopterin biosynthesis moea protein, domain 3"/>
    <property type="match status" value="1"/>
</dbReference>
<dbReference type="EC" id="2.10.1.1" evidence="11"/>
<comment type="pathway">
    <text evidence="3 11">Cofactor biosynthesis; molybdopterin biosynthesis.</text>
</comment>
<evidence type="ECO:0000256" key="6">
    <source>
        <dbReference type="ARBA" id="ARBA00022679"/>
    </source>
</evidence>
<name>A0A1R3V155_9HYPH</name>
<dbReference type="InterPro" id="IPR036135">
    <property type="entry name" value="MoeA_linker/N_sf"/>
</dbReference>
<dbReference type="GO" id="GO:0061599">
    <property type="term" value="F:molybdopterin molybdotransferase activity"/>
    <property type="evidence" value="ECO:0007669"/>
    <property type="project" value="UniProtKB-UniRule"/>
</dbReference>
<dbReference type="InterPro" id="IPR038987">
    <property type="entry name" value="MoeA-like"/>
</dbReference>
<dbReference type="NCBIfam" id="NF045515">
    <property type="entry name" value="Glp_gephyrin"/>
    <property type="match status" value="1"/>
</dbReference>
<dbReference type="Gene3D" id="3.90.105.10">
    <property type="entry name" value="Molybdopterin biosynthesis moea protein, domain 2"/>
    <property type="match status" value="1"/>
</dbReference>
<dbReference type="Pfam" id="PF03454">
    <property type="entry name" value="MoeA_C"/>
    <property type="match status" value="1"/>
</dbReference>
<dbReference type="InterPro" id="IPR036425">
    <property type="entry name" value="MoaB/Mog-like_dom_sf"/>
</dbReference>
<dbReference type="Gene3D" id="3.40.980.10">
    <property type="entry name" value="MoaB/Mog-like domain"/>
    <property type="match status" value="1"/>
</dbReference>
<dbReference type="PANTHER" id="PTHR10192">
    <property type="entry name" value="MOLYBDOPTERIN BIOSYNTHESIS PROTEIN"/>
    <property type="match status" value="1"/>
</dbReference>
<dbReference type="SMART" id="SM00852">
    <property type="entry name" value="MoCF_biosynth"/>
    <property type="match status" value="1"/>
</dbReference>
<keyword evidence="5 11" id="KW-0500">Molybdenum</keyword>
<dbReference type="EMBL" id="FTPD01000005">
    <property type="protein sequence ID" value="SIT53609.1"/>
    <property type="molecule type" value="Genomic_DNA"/>
</dbReference>
<evidence type="ECO:0000256" key="11">
    <source>
        <dbReference type="RuleBase" id="RU365090"/>
    </source>
</evidence>
<dbReference type="GO" id="GO:0046872">
    <property type="term" value="F:metal ion binding"/>
    <property type="evidence" value="ECO:0007669"/>
    <property type="project" value="UniProtKB-UniRule"/>
</dbReference>
<keyword evidence="6 11" id="KW-0808">Transferase</keyword>
<dbReference type="GO" id="GO:0005829">
    <property type="term" value="C:cytosol"/>
    <property type="evidence" value="ECO:0007669"/>
    <property type="project" value="TreeGrafter"/>
</dbReference>
<dbReference type="Pfam" id="PF03453">
    <property type="entry name" value="MoeA_N"/>
    <property type="match status" value="1"/>
</dbReference>
<evidence type="ECO:0000256" key="2">
    <source>
        <dbReference type="ARBA" id="ARBA00002901"/>
    </source>
</evidence>
<dbReference type="STRING" id="1631249.BQ8794_130093"/>
<comment type="function">
    <text evidence="2 11">Catalyzes the insertion of molybdate into adenylated molybdopterin with the concomitant release of AMP.</text>
</comment>
<comment type="cofactor">
    <cofactor evidence="1 11">
        <name>Mg(2+)</name>
        <dbReference type="ChEBI" id="CHEBI:18420"/>
    </cofactor>
</comment>
<keyword evidence="7 11" id="KW-0479">Metal-binding</keyword>
<accession>A0A1R3V155</accession>
<evidence type="ECO:0000256" key="8">
    <source>
        <dbReference type="ARBA" id="ARBA00022842"/>
    </source>
</evidence>
<evidence type="ECO:0000256" key="3">
    <source>
        <dbReference type="ARBA" id="ARBA00005046"/>
    </source>
</evidence>
<evidence type="ECO:0000256" key="1">
    <source>
        <dbReference type="ARBA" id="ARBA00001946"/>
    </source>
</evidence>
<dbReference type="NCBIfam" id="TIGR00177">
    <property type="entry name" value="molyb_syn"/>
    <property type="match status" value="1"/>
</dbReference>
<evidence type="ECO:0000256" key="9">
    <source>
        <dbReference type="ARBA" id="ARBA00023150"/>
    </source>
</evidence>
<dbReference type="SUPFAM" id="SSF63867">
    <property type="entry name" value="MoeA C-terminal domain-like"/>
    <property type="match status" value="1"/>
</dbReference>
<comment type="catalytic activity">
    <reaction evidence="10">
        <text>adenylyl-molybdopterin + molybdate = Mo-molybdopterin + AMP + H(+)</text>
        <dbReference type="Rhea" id="RHEA:35047"/>
        <dbReference type="ChEBI" id="CHEBI:15378"/>
        <dbReference type="ChEBI" id="CHEBI:36264"/>
        <dbReference type="ChEBI" id="CHEBI:62727"/>
        <dbReference type="ChEBI" id="CHEBI:71302"/>
        <dbReference type="ChEBI" id="CHEBI:456215"/>
        <dbReference type="EC" id="2.10.1.1"/>
    </reaction>
</comment>
<evidence type="ECO:0000256" key="7">
    <source>
        <dbReference type="ARBA" id="ARBA00022723"/>
    </source>
</evidence>
<proteinExistence type="inferred from homology"/>
<dbReference type="SUPFAM" id="SSF53218">
    <property type="entry name" value="Molybdenum cofactor biosynthesis proteins"/>
    <property type="match status" value="1"/>
</dbReference>
<keyword evidence="14" id="KW-1185">Reference proteome</keyword>
<keyword evidence="8 11" id="KW-0460">Magnesium</keyword>
<evidence type="ECO:0000256" key="4">
    <source>
        <dbReference type="ARBA" id="ARBA00010763"/>
    </source>
</evidence>